<organism evidence="1 2">
    <name type="scientific">Perkinsus olseni</name>
    <name type="common">Perkinsus atlanticus</name>
    <dbReference type="NCBI Taxonomy" id="32597"/>
    <lineage>
        <taxon>Eukaryota</taxon>
        <taxon>Sar</taxon>
        <taxon>Alveolata</taxon>
        <taxon>Perkinsozoa</taxon>
        <taxon>Perkinsea</taxon>
        <taxon>Perkinsida</taxon>
        <taxon>Perkinsidae</taxon>
        <taxon>Perkinsus</taxon>
    </lineage>
</organism>
<dbReference type="AlphaFoldDB" id="A0A7J6UGE8"/>
<name>A0A7J6UGE8_PEROL</name>
<accession>A0A7J6UGE8</accession>
<evidence type="ECO:0000313" key="1">
    <source>
        <dbReference type="EMBL" id="KAF4756265.1"/>
    </source>
</evidence>
<evidence type="ECO:0000313" key="2">
    <source>
        <dbReference type="Proteomes" id="UP000553632"/>
    </source>
</evidence>
<gene>
    <name evidence="1" type="ORF">FOZ63_020871</name>
</gene>
<protein>
    <submittedName>
        <fullName evidence="1">Uncharacterized protein</fullName>
    </submittedName>
</protein>
<proteinExistence type="predicted"/>
<comment type="caution">
    <text evidence="1">The sequence shown here is derived from an EMBL/GenBank/DDBJ whole genome shotgun (WGS) entry which is preliminary data.</text>
</comment>
<reference evidence="1 2" key="1">
    <citation type="submission" date="2020-04" db="EMBL/GenBank/DDBJ databases">
        <title>Perkinsus olseni comparative genomics.</title>
        <authorList>
            <person name="Bogema D.R."/>
        </authorList>
    </citation>
    <scope>NUCLEOTIDE SEQUENCE [LARGE SCALE GENOMIC DNA]</scope>
    <source>
        <strain evidence="1 2">ATCC PRA-207</strain>
    </source>
</reference>
<sequence length="107" mass="12690">QRAMSPPFVPEGLYLYQPMFENALFLSYKNELRLENYGIATKLKGDDWRFEERRYFRDDVIYYRVTRLNEVVISFCTVDHVVADDVLTLCRRYGNAVRIIAEVLAEL</sequence>
<dbReference type="Proteomes" id="UP000553632">
    <property type="component" value="Unassembled WGS sequence"/>
</dbReference>
<feature type="non-terminal residue" evidence="1">
    <location>
        <position position="1"/>
    </location>
</feature>
<dbReference type="EMBL" id="JABANO010003800">
    <property type="protein sequence ID" value="KAF4756265.1"/>
    <property type="molecule type" value="Genomic_DNA"/>
</dbReference>
<keyword evidence="2" id="KW-1185">Reference proteome</keyword>
<feature type="non-terminal residue" evidence="1">
    <location>
        <position position="107"/>
    </location>
</feature>